<proteinExistence type="predicted"/>
<comment type="caution">
    <text evidence="1">The sequence shown here is derived from an EMBL/GenBank/DDBJ whole genome shotgun (WGS) entry which is preliminary data.</text>
</comment>
<dbReference type="EMBL" id="BMFR01000014">
    <property type="protein sequence ID" value="GGG82339.1"/>
    <property type="molecule type" value="Genomic_DNA"/>
</dbReference>
<protein>
    <recommendedName>
        <fullName evidence="3">DUF2508 domain-containing protein</fullName>
    </recommendedName>
</protein>
<dbReference type="InterPro" id="IPR019644">
    <property type="entry name" value="DUF2508"/>
</dbReference>
<evidence type="ECO:0000313" key="1">
    <source>
        <dbReference type="EMBL" id="GGG82339.1"/>
    </source>
</evidence>
<gene>
    <name evidence="1" type="ORF">GCM10011398_29800</name>
</gene>
<organism evidence="1 2">
    <name type="scientific">Virgibacillus oceani</name>
    <dbReference type="NCBI Taxonomy" id="1479511"/>
    <lineage>
        <taxon>Bacteria</taxon>
        <taxon>Bacillati</taxon>
        <taxon>Bacillota</taxon>
        <taxon>Bacilli</taxon>
        <taxon>Bacillales</taxon>
        <taxon>Bacillaceae</taxon>
        <taxon>Virgibacillus</taxon>
    </lineage>
</organism>
<evidence type="ECO:0000313" key="2">
    <source>
        <dbReference type="Proteomes" id="UP000622860"/>
    </source>
</evidence>
<dbReference type="RefSeq" id="WP_188456173.1">
    <property type="nucleotide sequence ID" value="NZ_BMFR01000014.1"/>
</dbReference>
<evidence type="ECO:0008006" key="3">
    <source>
        <dbReference type="Google" id="ProtNLM"/>
    </source>
</evidence>
<keyword evidence="2" id="KW-1185">Reference proteome</keyword>
<dbReference type="Proteomes" id="UP000622860">
    <property type="component" value="Unassembled WGS sequence"/>
</dbReference>
<sequence>MSRKIKKRDVDEQLLDSLITAEQEWKQIRSIMEKSIDPMGNGLYHEHLARAKYLFLLREARHRKISAIRYNK</sequence>
<name>A0A917HL10_9BACI</name>
<reference evidence="1" key="1">
    <citation type="journal article" date="2014" name="Int. J. Syst. Evol. Microbiol.">
        <title>Complete genome sequence of Corynebacterium casei LMG S-19264T (=DSM 44701T), isolated from a smear-ripened cheese.</title>
        <authorList>
            <consortium name="US DOE Joint Genome Institute (JGI-PGF)"/>
            <person name="Walter F."/>
            <person name="Albersmeier A."/>
            <person name="Kalinowski J."/>
            <person name="Ruckert C."/>
        </authorList>
    </citation>
    <scope>NUCLEOTIDE SEQUENCE</scope>
    <source>
        <strain evidence="1">CGMCC 1.12754</strain>
    </source>
</reference>
<dbReference type="Pfam" id="PF10704">
    <property type="entry name" value="DUF2508"/>
    <property type="match status" value="1"/>
</dbReference>
<accession>A0A917HL10</accession>
<dbReference type="AlphaFoldDB" id="A0A917HL10"/>
<reference evidence="1" key="2">
    <citation type="submission" date="2020-09" db="EMBL/GenBank/DDBJ databases">
        <authorList>
            <person name="Sun Q."/>
            <person name="Zhou Y."/>
        </authorList>
    </citation>
    <scope>NUCLEOTIDE SEQUENCE</scope>
    <source>
        <strain evidence="1">CGMCC 1.12754</strain>
    </source>
</reference>